<feature type="region of interest" description="Disordered" evidence="1">
    <location>
        <begin position="1"/>
        <end position="33"/>
    </location>
</feature>
<dbReference type="Proteomes" id="UP000248132">
    <property type="component" value="Unassembled WGS sequence"/>
</dbReference>
<gene>
    <name evidence="2" type="ORF">LY28_00176</name>
</gene>
<evidence type="ECO:0000313" key="2">
    <source>
        <dbReference type="EMBL" id="PYG90295.1"/>
    </source>
</evidence>
<organism evidence="2 3">
    <name type="scientific">Ruminiclostridium sufflavum DSM 19573</name>
    <dbReference type="NCBI Taxonomy" id="1121337"/>
    <lineage>
        <taxon>Bacteria</taxon>
        <taxon>Bacillati</taxon>
        <taxon>Bacillota</taxon>
        <taxon>Clostridia</taxon>
        <taxon>Eubacteriales</taxon>
        <taxon>Oscillospiraceae</taxon>
        <taxon>Ruminiclostridium</taxon>
    </lineage>
</organism>
<feature type="compositionally biased region" description="Low complexity" evidence="1">
    <location>
        <begin position="22"/>
        <end position="32"/>
    </location>
</feature>
<proteinExistence type="predicted"/>
<name>A0A318XQD7_9FIRM</name>
<evidence type="ECO:0000256" key="1">
    <source>
        <dbReference type="SAM" id="MobiDB-lite"/>
    </source>
</evidence>
<sequence>MDFFLGEGAAEKYGTKSKKNSEASSDSSKSNKVTISDPMLGILYGVDSGEVGWWESVGWRVFNGNVGSGTIDNYSNTSVINTSNGSNTTITNHKVESGIWEKIYKDGYDANGKKISIHYFQSESGKVFDVKTKSGWSNN</sequence>
<dbReference type="EMBL" id="QKMR01000001">
    <property type="protein sequence ID" value="PYG90295.1"/>
    <property type="molecule type" value="Genomic_DNA"/>
</dbReference>
<dbReference type="AlphaFoldDB" id="A0A318XQD7"/>
<accession>A0A318XQD7</accession>
<dbReference type="RefSeq" id="WP_110460270.1">
    <property type="nucleotide sequence ID" value="NZ_QKMR01000001.1"/>
</dbReference>
<keyword evidence="3" id="KW-1185">Reference proteome</keyword>
<comment type="caution">
    <text evidence="2">The sequence shown here is derived from an EMBL/GenBank/DDBJ whole genome shotgun (WGS) entry which is preliminary data.</text>
</comment>
<evidence type="ECO:0000313" key="3">
    <source>
        <dbReference type="Proteomes" id="UP000248132"/>
    </source>
</evidence>
<dbReference type="OrthoDB" id="41445at2"/>
<protein>
    <submittedName>
        <fullName evidence="2">Uncharacterized protein</fullName>
    </submittedName>
</protein>
<reference evidence="2 3" key="1">
    <citation type="submission" date="2018-06" db="EMBL/GenBank/DDBJ databases">
        <title>Genomic Encyclopedia of Type Strains, Phase I: the one thousand microbial genomes (KMG-I) project.</title>
        <authorList>
            <person name="Kyrpides N."/>
        </authorList>
    </citation>
    <scope>NUCLEOTIDE SEQUENCE [LARGE SCALE GENOMIC DNA]</scope>
    <source>
        <strain evidence="2 3">DSM 19573</strain>
    </source>
</reference>